<dbReference type="EMBL" id="KT852971">
    <property type="protein sequence ID" value="AMD83566.1"/>
    <property type="molecule type" value="Genomic_DNA"/>
</dbReference>
<accession>A0A125S0N0</accession>
<gene>
    <name evidence="1" type="ORF">P255N_00059</name>
</gene>
<dbReference type="AlphaFoldDB" id="A0A125S0N0"/>
<keyword evidence="1" id="KW-0614">Plasmid</keyword>
<evidence type="ECO:0000313" key="1">
    <source>
        <dbReference type="EMBL" id="AMD83566.1"/>
    </source>
</evidence>
<dbReference type="RefSeq" id="WP_016165482.1">
    <property type="nucleotide sequence ID" value="NZ_CP027245.2"/>
</dbReference>
<proteinExistence type="predicted"/>
<reference evidence="1" key="1">
    <citation type="submission" date="2015-09" db="EMBL/GenBank/DDBJ databases">
        <title>Repeated local emergence of carbapenem resistant Acinetobacter baumannii in a single hospital ward.</title>
        <authorList>
            <person name="Schultz M.B."/>
            <person name="Thanh D.P."/>
            <person name="Hoang N.T.D."/>
            <person name="Wick R.R."/>
            <person name="Ingle D.J."/>
            <person name="Hawkey J."/>
            <person name="Edwards D."/>
            <person name="Kenyon J."/>
            <person name="Lan N.P.H."/>
            <person name="Campbell J.I."/>
            <person name="Thwaites G."/>
            <person name="Nhu N.T.K."/>
            <person name="Hall R."/>
            <person name="Fournier-Level A."/>
            <person name="Baker S."/>
            <person name="Holt K.E."/>
        </authorList>
    </citation>
    <scope>NUCLEOTIDE SEQUENCE</scope>
    <source>
        <strain evidence="1">255_n</strain>
        <plasmid evidence="1">p255n_1</plasmid>
    </source>
</reference>
<organism evidence="1">
    <name type="scientific">Acinetobacter baumannii</name>
    <dbReference type="NCBI Taxonomy" id="470"/>
    <lineage>
        <taxon>Bacteria</taxon>
        <taxon>Pseudomonadati</taxon>
        <taxon>Pseudomonadota</taxon>
        <taxon>Gammaproteobacteria</taxon>
        <taxon>Moraxellales</taxon>
        <taxon>Moraxellaceae</taxon>
        <taxon>Acinetobacter</taxon>
        <taxon>Acinetobacter calcoaceticus/baumannii complex</taxon>
    </lineage>
</organism>
<protein>
    <submittedName>
        <fullName evidence="1">Uncharacterized protein</fullName>
    </submittedName>
</protein>
<sequence length="81" mass="9851">MFEGFIPNYSCLLHARDLEGNIIEIHFFSKYTPEQAIEKSKDYWTYDLIRFIDFPTPQRFEWGKKTIVHPLDKKEYTVIYK</sequence>
<name>A0A125S0N0_ACIBA</name>
<geneLocation type="plasmid" evidence="1">
    <name>p255n_1</name>
</geneLocation>